<evidence type="ECO:0000313" key="13">
    <source>
        <dbReference type="Proteomes" id="UP000319257"/>
    </source>
</evidence>
<dbReference type="PRINTS" id="PR00371">
    <property type="entry name" value="FPNCR"/>
</dbReference>
<feature type="binding site" evidence="9">
    <location>
        <begin position="517"/>
        <end position="520"/>
    </location>
    <ligand>
        <name>FAD</name>
        <dbReference type="ChEBI" id="CHEBI:57692"/>
    </ligand>
</feature>
<evidence type="ECO:0000259" key="11">
    <source>
        <dbReference type="PROSITE" id="PS51384"/>
    </source>
</evidence>
<dbReference type="FunCoup" id="A0A507BBH3">
    <property type="interactions" value="710"/>
</dbReference>
<dbReference type="InterPro" id="IPR008254">
    <property type="entry name" value="Flavodoxin/NO_synth"/>
</dbReference>
<dbReference type="Pfam" id="PF00667">
    <property type="entry name" value="FAD_binding_1"/>
    <property type="match status" value="1"/>
</dbReference>
<dbReference type="SUPFAM" id="SSF63380">
    <property type="entry name" value="Riboflavin synthase domain-like"/>
    <property type="match status" value="1"/>
</dbReference>
<dbReference type="PROSITE" id="PS51384">
    <property type="entry name" value="FAD_FR"/>
    <property type="match status" value="1"/>
</dbReference>
<organism evidence="12 13">
    <name type="scientific">Thyridium curvatum</name>
    <dbReference type="NCBI Taxonomy" id="1093900"/>
    <lineage>
        <taxon>Eukaryota</taxon>
        <taxon>Fungi</taxon>
        <taxon>Dikarya</taxon>
        <taxon>Ascomycota</taxon>
        <taxon>Pezizomycotina</taxon>
        <taxon>Sordariomycetes</taxon>
        <taxon>Sordariomycetidae</taxon>
        <taxon>Thyridiales</taxon>
        <taxon>Thyridiaceae</taxon>
        <taxon>Thyridium</taxon>
    </lineage>
</organism>
<dbReference type="Gene3D" id="2.40.30.10">
    <property type="entry name" value="Translation factors"/>
    <property type="match status" value="1"/>
</dbReference>
<dbReference type="EC" id="1.18.1.-" evidence="9"/>
<dbReference type="GO" id="GO:0005829">
    <property type="term" value="C:cytosol"/>
    <property type="evidence" value="ECO:0007669"/>
    <property type="project" value="TreeGrafter"/>
</dbReference>
<dbReference type="InterPro" id="IPR028879">
    <property type="entry name" value="NDOR1"/>
</dbReference>
<comment type="caution">
    <text evidence="12">The sequence shown here is derived from an EMBL/GenBank/DDBJ whole genome shotgun (WGS) entry which is preliminary data.</text>
</comment>
<dbReference type="InterPro" id="IPR001433">
    <property type="entry name" value="OxRdtase_FAD/NAD-bd"/>
</dbReference>
<dbReference type="EMBL" id="SKBQ01000029">
    <property type="protein sequence ID" value="TPX14381.1"/>
    <property type="molecule type" value="Genomic_DNA"/>
</dbReference>
<keyword evidence="3 9" id="KW-0963">Cytoplasm</keyword>
<comment type="cofactor">
    <cofactor evidence="2 9">
        <name>FAD</name>
        <dbReference type="ChEBI" id="CHEBI:57692"/>
    </cofactor>
</comment>
<feature type="binding site" evidence="9">
    <location>
        <begin position="88"/>
        <end position="91"/>
    </location>
    <ligand>
        <name>FMN</name>
        <dbReference type="ChEBI" id="CHEBI:58210"/>
    </ligand>
</feature>
<keyword evidence="8 9" id="KW-0560">Oxidoreductase</keyword>
<gene>
    <name evidence="9" type="primary">TAH18</name>
    <name evidence="12" type="ORF">E0L32_005577</name>
</gene>
<evidence type="ECO:0000256" key="5">
    <source>
        <dbReference type="ARBA" id="ARBA00022643"/>
    </source>
</evidence>
<evidence type="ECO:0000256" key="2">
    <source>
        <dbReference type="ARBA" id="ARBA00001974"/>
    </source>
</evidence>
<dbReference type="InterPro" id="IPR017938">
    <property type="entry name" value="Riboflavin_synthase-like_b-brl"/>
</dbReference>
<dbReference type="GO" id="GO:0160246">
    <property type="term" value="F:NADPH-iron-sulfur [2Fe-2S] protein oxidoreductase activity"/>
    <property type="evidence" value="ECO:0007669"/>
    <property type="project" value="InterPro"/>
</dbReference>
<dbReference type="InterPro" id="IPR003097">
    <property type="entry name" value="CysJ-like_FAD-binding"/>
</dbReference>
<evidence type="ECO:0000256" key="8">
    <source>
        <dbReference type="ARBA" id="ARBA00023002"/>
    </source>
</evidence>
<keyword evidence="13" id="KW-1185">Reference proteome</keyword>
<feature type="binding site" evidence="9">
    <location>
        <begin position="653"/>
        <end position="654"/>
    </location>
    <ligand>
        <name>NADP(+)</name>
        <dbReference type="ChEBI" id="CHEBI:58349"/>
    </ligand>
</feature>
<reference evidence="12 13" key="1">
    <citation type="submission" date="2019-06" db="EMBL/GenBank/DDBJ databases">
        <title>Draft genome sequence of the filamentous fungus Phialemoniopsis curvata isolated from diesel fuel.</title>
        <authorList>
            <person name="Varaljay V.A."/>
            <person name="Lyon W.J."/>
            <person name="Crouch A.L."/>
            <person name="Drake C.E."/>
            <person name="Hollomon J.M."/>
            <person name="Nadeau L.J."/>
            <person name="Nunn H.S."/>
            <person name="Stevenson B.S."/>
            <person name="Bojanowski C.L."/>
            <person name="Crookes-Goodson W.J."/>
        </authorList>
    </citation>
    <scope>NUCLEOTIDE SEQUENCE [LARGE SCALE GENOMIC DNA]</scope>
    <source>
        <strain evidence="12 13">D216</strain>
    </source>
</reference>
<name>A0A507BBH3_9PEZI</name>
<dbReference type="PANTHER" id="PTHR19384">
    <property type="entry name" value="NITRIC OXIDE SYNTHASE-RELATED"/>
    <property type="match status" value="1"/>
</dbReference>
<feature type="binding site" evidence="9">
    <location>
        <begin position="38"/>
        <end position="43"/>
    </location>
    <ligand>
        <name>FMN</name>
        <dbReference type="ChEBI" id="CHEBI:58210"/>
    </ligand>
</feature>
<protein>
    <recommendedName>
        <fullName evidence="9">NADPH-dependent diflavin oxidoreductase 1</fullName>
        <ecNumber evidence="9">1.18.1.-</ecNumber>
    </recommendedName>
    <alternativeName>
        <fullName evidence="9">NADPH-dependent FMN and FAD-containing oxidoreductase</fullName>
    </alternativeName>
</protein>
<dbReference type="AlphaFoldDB" id="A0A507BBH3"/>
<keyword evidence="9" id="KW-0496">Mitochondrion</keyword>
<feature type="domain" description="FAD-binding FR-type" evidence="11">
    <location>
        <begin position="327"/>
        <end position="584"/>
    </location>
</feature>
<comment type="subunit">
    <text evidence="9">Interacts with DRE2; as part of the cytosolic iron-sulfur (Fe-S) protein assembly (CIA) machinery.</text>
</comment>
<comment type="function">
    <text evidence="9">NADPH-dependent reductase which is a central component of the cytosolic iron-sulfur (Fe-S) protein assembly (CIA) machinery. Transfers electrons from NADPH via its FAD and FMN prosthetic groups to the [2Fe-2S] cluster of DRE2, another key component of the CIA machinery. In turn, this reduced cluster provides electrons for assembly of cytosolic iron-sulfur cluster proteins. Positively controls H(2)O(2)-induced cell death.</text>
</comment>
<dbReference type="SUPFAM" id="SSF52218">
    <property type="entry name" value="Flavoproteins"/>
    <property type="match status" value="1"/>
</dbReference>
<feature type="binding site" evidence="9">
    <location>
        <position position="161"/>
    </location>
    <ligand>
        <name>FMN</name>
        <dbReference type="ChEBI" id="CHEBI:58210"/>
    </ligand>
</feature>
<feature type="binding site" evidence="9">
    <location>
        <begin position="557"/>
        <end position="560"/>
    </location>
    <ligand>
        <name>FAD</name>
        <dbReference type="ChEBI" id="CHEBI:57692"/>
    </ligand>
</feature>
<feature type="binding site" evidence="9">
    <location>
        <position position="600"/>
    </location>
    <ligand>
        <name>NADP(+)</name>
        <dbReference type="ChEBI" id="CHEBI:58349"/>
    </ligand>
</feature>
<keyword evidence="7 9" id="KW-0521">NADP</keyword>
<feature type="binding site" evidence="9">
    <location>
        <position position="779"/>
    </location>
    <ligand>
        <name>FAD</name>
        <dbReference type="ChEBI" id="CHEBI:57692"/>
    </ligand>
</feature>
<dbReference type="InterPro" id="IPR023173">
    <property type="entry name" value="NADPH_Cyt_P450_Rdtase_alpha"/>
</dbReference>
<dbReference type="GO" id="GO:0005739">
    <property type="term" value="C:mitochondrion"/>
    <property type="evidence" value="ECO:0007669"/>
    <property type="project" value="UniProtKB-SubCell"/>
</dbReference>
<dbReference type="STRING" id="1093900.A0A507BBH3"/>
<proteinExistence type="inferred from homology"/>
<dbReference type="SUPFAM" id="SSF52343">
    <property type="entry name" value="Ferredoxin reductase-like, C-terminal NADP-linked domain"/>
    <property type="match status" value="1"/>
</dbReference>
<dbReference type="HAMAP" id="MF_03178">
    <property type="entry name" value="NDOR1"/>
    <property type="match status" value="1"/>
</dbReference>
<comment type="similarity">
    <text evidence="9">In the C-terminal section; belongs to the flavoprotein pyridine nucleotide cytochrome reductase family.</text>
</comment>
<comment type="caution">
    <text evidence="9">Lacks conserved residue(s) required for the propagation of feature annotation.</text>
</comment>
<dbReference type="GO" id="GO:0010181">
    <property type="term" value="F:FMN binding"/>
    <property type="evidence" value="ECO:0007669"/>
    <property type="project" value="UniProtKB-UniRule"/>
</dbReference>
<dbReference type="PRINTS" id="PR00369">
    <property type="entry name" value="FLAVODOXIN"/>
</dbReference>
<comment type="subcellular location">
    <subcellularLocation>
        <location evidence="9">Cytoplasm</location>
    </subcellularLocation>
    <subcellularLocation>
        <location evidence="9">Mitochondrion</location>
    </subcellularLocation>
    <text evidence="9">Relocalizes to mitochondria after H(2)O(2) exposure.</text>
</comment>
<dbReference type="FunFam" id="3.40.50.360:FF:000034">
    <property type="entry name" value="NADPH-dependent diflavin oxidoreductase 1"/>
    <property type="match status" value="1"/>
</dbReference>
<evidence type="ECO:0000259" key="10">
    <source>
        <dbReference type="PROSITE" id="PS50902"/>
    </source>
</evidence>
<dbReference type="FunFam" id="1.20.990.10:FF:000013">
    <property type="entry name" value="NADPH-dependent diflavin oxidoreductase 1"/>
    <property type="match status" value="1"/>
</dbReference>
<dbReference type="Gene3D" id="3.40.50.80">
    <property type="entry name" value="Nucleotide-binding domain of ferredoxin-NADP reductase (FNR) module"/>
    <property type="match status" value="1"/>
</dbReference>
<feature type="binding site" evidence="9">
    <location>
        <position position="487"/>
    </location>
    <ligand>
        <name>FAD</name>
        <dbReference type="ChEBI" id="CHEBI:57692"/>
    </ligand>
</feature>
<dbReference type="InParanoid" id="A0A507BBH3"/>
<dbReference type="Gene3D" id="3.40.50.360">
    <property type="match status" value="1"/>
</dbReference>
<dbReference type="GO" id="GO:0016226">
    <property type="term" value="P:iron-sulfur cluster assembly"/>
    <property type="evidence" value="ECO:0007669"/>
    <property type="project" value="UniProtKB-UniRule"/>
</dbReference>
<dbReference type="Pfam" id="PF00175">
    <property type="entry name" value="NAD_binding_1"/>
    <property type="match status" value="1"/>
</dbReference>
<dbReference type="InterPro" id="IPR001094">
    <property type="entry name" value="Flavdoxin-like"/>
</dbReference>
<comment type="similarity">
    <text evidence="9">In the N-terminal section; belongs to the flavodoxin family.</text>
</comment>
<evidence type="ECO:0000256" key="1">
    <source>
        <dbReference type="ARBA" id="ARBA00001917"/>
    </source>
</evidence>
<comment type="cofactor">
    <cofactor evidence="1 9">
        <name>FMN</name>
        <dbReference type="ChEBI" id="CHEBI:58210"/>
    </cofactor>
</comment>
<accession>A0A507BBH3</accession>
<dbReference type="OrthoDB" id="1856718at2759"/>
<dbReference type="InterPro" id="IPR017927">
    <property type="entry name" value="FAD-bd_FR_type"/>
</dbReference>
<evidence type="ECO:0000256" key="3">
    <source>
        <dbReference type="ARBA" id="ARBA00022490"/>
    </source>
</evidence>
<comment type="catalytic activity">
    <reaction evidence="9">
        <text>2 oxidized [2Fe-2S]-[protein] + NADPH = 2 reduced [2Fe-2S]-[protein] + NADP(+) + H(+)</text>
        <dbReference type="Rhea" id="RHEA:67716"/>
        <dbReference type="Rhea" id="RHEA-COMP:17327"/>
        <dbReference type="Rhea" id="RHEA-COMP:17328"/>
        <dbReference type="ChEBI" id="CHEBI:15378"/>
        <dbReference type="ChEBI" id="CHEBI:33737"/>
        <dbReference type="ChEBI" id="CHEBI:33738"/>
        <dbReference type="ChEBI" id="CHEBI:57783"/>
        <dbReference type="ChEBI" id="CHEBI:58349"/>
    </reaction>
</comment>
<evidence type="ECO:0000256" key="7">
    <source>
        <dbReference type="ARBA" id="ARBA00022857"/>
    </source>
</evidence>
<dbReference type="InterPro" id="IPR001709">
    <property type="entry name" value="Flavoprot_Pyr_Nucl_cyt_Rdtase"/>
</dbReference>
<dbReference type="PANTHER" id="PTHR19384:SF10">
    <property type="entry name" value="NADPH-DEPENDENT DIFLAVIN OXIDOREDUCTASE 1"/>
    <property type="match status" value="1"/>
</dbReference>
<evidence type="ECO:0000256" key="6">
    <source>
        <dbReference type="ARBA" id="ARBA00022827"/>
    </source>
</evidence>
<dbReference type="GO" id="GO:0050661">
    <property type="term" value="F:NADP binding"/>
    <property type="evidence" value="ECO:0007669"/>
    <property type="project" value="UniProtKB-UniRule"/>
</dbReference>
<dbReference type="InterPro" id="IPR029039">
    <property type="entry name" value="Flavoprotein-like_sf"/>
</dbReference>
<dbReference type="GO" id="GO:0050660">
    <property type="term" value="F:flavin adenine dinucleotide binding"/>
    <property type="evidence" value="ECO:0007669"/>
    <property type="project" value="UniProtKB-UniRule"/>
</dbReference>
<keyword evidence="6 9" id="KW-0274">FAD</keyword>
<feature type="domain" description="Flavodoxin-like" evidence="10">
    <location>
        <begin position="32"/>
        <end position="179"/>
    </location>
</feature>
<dbReference type="Proteomes" id="UP000319257">
    <property type="component" value="Unassembled WGS sequence"/>
</dbReference>
<dbReference type="Gene3D" id="1.20.990.10">
    <property type="entry name" value="NADPH-cytochrome p450 Reductase, Chain A, domain 3"/>
    <property type="match status" value="1"/>
</dbReference>
<keyword evidence="5 9" id="KW-0288">FMN</keyword>
<evidence type="ECO:0000256" key="9">
    <source>
        <dbReference type="HAMAP-Rule" id="MF_03178"/>
    </source>
</evidence>
<evidence type="ECO:0000256" key="4">
    <source>
        <dbReference type="ARBA" id="ARBA00022630"/>
    </source>
</evidence>
<evidence type="ECO:0000313" key="12">
    <source>
        <dbReference type="EMBL" id="TPX14381.1"/>
    </source>
</evidence>
<feature type="binding site" evidence="9">
    <location>
        <begin position="703"/>
        <end position="707"/>
    </location>
    <ligand>
        <name>NADP(+)</name>
        <dbReference type="ChEBI" id="CHEBI:58349"/>
    </ligand>
</feature>
<dbReference type="Pfam" id="PF00258">
    <property type="entry name" value="Flavodoxin_1"/>
    <property type="match status" value="1"/>
</dbReference>
<keyword evidence="4 9" id="KW-0285">Flavoprotein</keyword>
<dbReference type="InterPro" id="IPR039261">
    <property type="entry name" value="FNR_nucleotide-bd"/>
</dbReference>
<dbReference type="PROSITE" id="PS50902">
    <property type="entry name" value="FLAVODOXIN_LIKE"/>
    <property type="match status" value="1"/>
</dbReference>
<comment type="similarity">
    <text evidence="9">Belongs to the NADPH-dependent diflavin oxidoreductase NDOR1 family.</text>
</comment>
<dbReference type="GO" id="GO:0016651">
    <property type="term" value="F:oxidoreductase activity, acting on NAD(P)H"/>
    <property type="evidence" value="ECO:0007669"/>
    <property type="project" value="UniProtKB-UniRule"/>
</dbReference>
<sequence length="779" mass="87479">MIDTNTSFAALAVTDQPPASNTIQDELQERSLLILYASETGNSQDIAEELGRMARRLHFHTDVEEMNDVTTNMRSDLVHRNLVIFVVSTTGQGEFPKNSSKFWKSLLRKKLPPNYLEGVNFALLGLGDSSYREFNFAALKLRRRLIQLGAEQVFEHGEADERHDYGADSIYLPWAEKLKTYLQSHYPLPETLLPIPEDAPLPPKYVLRLRPTMAHSTKQMGATTSPATDDEVFLANRDKSAVLSHIDDPRTPQEQFQADWERSHGSSTNVAHFARLDELQSDLALGGRRVDLLDKDNVLKDHPSKYLLHKSPPTPRNGLDHRLLPIPGGLIAEVTENRRTTPTEHWQDVRHLQLLVENPEDDKDLIPFPGATVTIYPKNFPDDVSNLIDLMGWAGVADTPVEFDLLSHSPSPDKTTLGVMPRNLIPPPHATIRDLLTHNLDITSVPRRTFIEKISHLATNPLEKERLAELVNPDNSQEFYDYTSRPRRTILELLHDFPSVKIPFYEIPDFFPIIRGREFSIANGGDHLVAAPPGTLNIELLVAIVEYKTIIRKPRQGLCSRYIQALSPNDPIMVTLNRGKPPPCTDSDAMRPLIGIATGTGIAPIRSLIHYRHEQHRHASVLLFFGCRSRDADYHYGEEWKRTSGVTPIPAFSRDPNAVTDFQTASYLVELPALPEDSKDGDADPPPSILSSDIMAVTPTRGKNYVQNQIRSHAREICKYIDQGAIICLCGNSGNMPKAVREALTEALVTGGLCKGAAEAHAYAKLLFNNKHRYWEETW</sequence>